<proteinExistence type="predicted"/>
<name>A0A7S1SRN8_9CHLO</name>
<dbReference type="Gene3D" id="1.10.238.10">
    <property type="entry name" value="EF-hand"/>
    <property type="match status" value="1"/>
</dbReference>
<dbReference type="InterPro" id="IPR011992">
    <property type="entry name" value="EF-hand-dom_pair"/>
</dbReference>
<dbReference type="AlphaFoldDB" id="A0A7S1SRN8"/>
<dbReference type="PROSITE" id="PS50222">
    <property type="entry name" value="EF_HAND_2"/>
    <property type="match status" value="1"/>
</dbReference>
<dbReference type="PROSITE" id="PS00018">
    <property type="entry name" value="EF_HAND_1"/>
    <property type="match status" value="1"/>
</dbReference>
<dbReference type="InterPro" id="IPR018247">
    <property type="entry name" value="EF_Hand_1_Ca_BS"/>
</dbReference>
<gene>
    <name evidence="3" type="ORF">TCHU04912_LOCUS9226</name>
</gene>
<dbReference type="InterPro" id="IPR002048">
    <property type="entry name" value="EF_hand_dom"/>
</dbReference>
<feature type="domain" description="EF-hand" evidence="2">
    <location>
        <begin position="54"/>
        <end position="89"/>
    </location>
</feature>
<evidence type="ECO:0000256" key="1">
    <source>
        <dbReference type="ARBA" id="ARBA00022837"/>
    </source>
</evidence>
<evidence type="ECO:0000313" key="3">
    <source>
        <dbReference type="EMBL" id="CAD9206990.1"/>
    </source>
</evidence>
<organism evidence="3">
    <name type="scientific">Tetraselmis chuii</name>
    <dbReference type="NCBI Taxonomy" id="63592"/>
    <lineage>
        <taxon>Eukaryota</taxon>
        <taxon>Viridiplantae</taxon>
        <taxon>Chlorophyta</taxon>
        <taxon>core chlorophytes</taxon>
        <taxon>Chlorodendrophyceae</taxon>
        <taxon>Chlorodendrales</taxon>
        <taxon>Chlorodendraceae</taxon>
        <taxon>Tetraselmis</taxon>
    </lineage>
</organism>
<keyword evidence="1" id="KW-0106">Calcium</keyword>
<protein>
    <recommendedName>
        <fullName evidence="2">EF-hand domain-containing protein</fullName>
    </recommendedName>
</protein>
<dbReference type="EMBL" id="HBGG01017981">
    <property type="protein sequence ID" value="CAD9206990.1"/>
    <property type="molecule type" value="Transcribed_RNA"/>
</dbReference>
<accession>A0A7S1SRN8</accession>
<reference evidence="3" key="1">
    <citation type="submission" date="2021-01" db="EMBL/GenBank/DDBJ databases">
        <authorList>
            <person name="Corre E."/>
            <person name="Pelletier E."/>
            <person name="Niang G."/>
            <person name="Scheremetjew M."/>
            <person name="Finn R."/>
            <person name="Kale V."/>
            <person name="Holt S."/>
            <person name="Cochrane G."/>
            <person name="Meng A."/>
            <person name="Brown T."/>
            <person name="Cohen L."/>
        </authorList>
    </citation>
    <scope>NUCLEOTIDE SEQUENCE</scope>
    <source>
        <strain evidence="3">PLY429</strain>
    </source>
</reference>
<dbReference type="GO" id="GO:0005509">
    <property type="term" value="F:calcium ion binding"/>
    <property type="evidence" value="ECO:0007669"/>
    <property type="project" value="InterPro"/>
</dbReference>
<sequence length="216" mass="23750">MEKLLVQLGYSLYPEELEHLMHTMDVGQTGQLDISQFVASQMDWPAVQKTHPELYAEAARRAFDNLDTDGDGQVCVEDLSSMLATKLPACEVAPAVEEARGAVRICAGSADSGKLDMEGFMRLLRCSSVDSLGELSLYDEKMSSCASSCSLEGLLADLERSIRDGNLHDSEEWRQLEKSVKEGNLHNSAEWKELEKSVKGGVNLKSLFRPPSGEAH</sequence>
<dbReference type="SUPFAM" id="SSF47473">
    <property type="entry name" value="EF-hand"/>
    <property type="match status" value="1"/>
</dbReference>
<evidence type="ECO:0000259" key="2">
    <source>
        <dbReference type="PROSITE" id="PS50222"/>
    </source>
</evidence>